<evidence type="ECO:0000256" key="5">
    <source>
        <dbReference type="ARBA" id="ARBA00041214"/>
    </source>
</evidence>
<evidence type="ECO:0000256" key="1">
    <source>
        <dbReference type="ARBA" id="ARBA00007817"/>
    </source>
</evidence>
<dbReference type="EMBL" id="AP006501">
    <property type="protein sequence ID" value="BAM82721.1"/>
    <property type="molecule type" value="Genomic_DNA"/>
</dbReference>
<dbReference type="InterPro" id="IPR002671">
    <property type="entry name" value="Ribosomal_eL22"/>
</dbReference>
<dbReference type="InterPro" id="IPR038526">
    <property type="entry name" value="Ribosomal_eL22_sf"/>
</dbReference>
<dbReference type="STRING" id="280699.M1UWQ6"/>
<accession>M1UWQ6</accession>
<protein>
    <recommendedName>
        <fullName evidence="4">Large ribosomal subunit protein eL22</fullName>
    </recommendedName>
    <alternativeName>
        <fullName evidence="5">60S ribosomal protein L22</fullName>
    </alternativeName>
</protein>
<dbReference type="KEGG" id="cme:CYME_CMS080C"/>
<comment type="similarity">
    <text evidence="1">Belongs to the eukaryotic ribosomal protein eL22 family.</text>
</comment>
<organism evidence="6 7">
    <name type="scientific">Cyanidioschyzon merolae (strain NIES-3377 / 10D)</name>
    <name type="common">Unicellular red alga</name>
    <dbReference type="NCBI Taxonomy" id="280699"/>
    <lineage>
        <taxon>Eukaryota</taxon>
        <taxon>Rhodophyta</taxon>
        <taxon>Bangiophyceae</taxon>
        <taxon>Cyanidiales</taxon>
        <taxon>Cyanidiaceae</taxon>
        <taxon>Cyanidioschyzon</taxon>
    </lineage>
</organism>
<evidence type="ECO:0000256" key="3">
    <source>
        <dbReference type="ARBA" id="ARBA00023274"/>
    </source>
</evidence>
<dbReference type="RefSeq" id="XP_005538757.1">
    <property type="nucleotide sequence ID" value="XM_005538700.1"/>
</dbReference>
<dbReference type="GeneID" id="16997416"/>
<dbReference type="Pfam" id="PF01776">
    <property type="entry name" value="Ribosomal_L22e"/>
    <property type="match status" value="1"/>
</dbReference>
<name>M1UWQ6_CYAM1</name>
<dbReference type="OMA" id="YQLRFYN"/>
<dbReference type="Gramene" id="CMS080CT">
    <property type="protein sequence ID" value="CMS080CT"/>
    <property type="gene ID" value="CMS080C"/>
</dbReference>
<dbReference type="eggNOG" id="KOG3434">
    <property type="taxonomic scope" value="Eukaryota"/>
</dbReference>
<evidence type="ECO:0000313" key="7">
    <source>
        <dbReference type="Proteomes" id="UP000007014"/>
    </source>
</evidence>
<dbReference type="GO" id="GO:0003735">
    <property type="term" value="F:structural constituent of ribosome"/>
    <property type="evidence" value="ECO:0007669"/>
    <property type="project" value="InterPro"/>
</dbReference>
<gene>
    <name evidence="6" type="ORF">CYME_CMS080C</name>
</gene>
<dbReference type="GO" id="GO:0003723">
    <property type="term" value="F:RNA binding"/>
    <property type="evidence" value="ECO:0007669"/>
    <property type="project" value="TreeGrafter"/>
</dbReference>
<dbReference type="OrthoDB" id="10259820at2759"/>
<dbReference type="GO" id="GO:1990904">
    <property type="term" value="C:ribonucleoprotein complex"/>
    <property type="evidence" value="ECO:0007669"/>
    <property type="project" value="UniProtKB-KW"/>
</dbReference>
<dbReference type="GO" id="GO:0005737">
    <property type="term" value="C:cytoplasm"/>
    <property type="evidence" value="ECO:0007669"/>
    <property type="project" value="UniProtKB-ARBA"/>
</dbReference>
<evidence type="ECO:0000313" key="6">
    <source>
        <dbReference type="EMBL" id="BAM82721.1"/>
    </source>
</evidence>
<keyword evidence="3" id="KW-0687">Ribonucleoprotein</keyword>
<dbReference type="GO" id="GO:0005840">
    <property type="term" value="C:ribosome"/>
    <property type="evidence" value="ECO:0007669"/>
    <property type="project" value="UniProtKB-KW"/>
</dbReference>
<keyword evidence="7" id="KW-1185">Reference proteome</keyword>
<dbReference type="Proteomes" id="UP000007014">
    <property type="component" value="Chromosome 19"/>
</dbReference>
<reference evidence="6 7" key="2">
    <citation type="journal article" date="2007" name="BMC Biol.">
        <title>A 100%-complete sequence reveals unusually simple genomic features in the hot-spring red alga Cyanidioschyzon merolae.</title>
        <authorList>
            <person name="Nozaki H."/>
            <person name="Takano H."/>
            <person name="Misumi O."/>
            <person name="Terasawa K."/>
            <person name="Matsuzaki M."/>
            <person name="Maruyama S."/>
            <person name="Nishida K."/>
            <person name="Yagisawa F."/>
            <person name="Yoshida Y."/>
            <person name="Fujiwara T."/>
            <person name="Takio S."/>
            <person name="Tamura K."/>
            <person name="Chung S.J."/>
            <person name="Nakamura S."/>
            <person name="Kuroiwa H."/>
            <person name="Tanaka K."/>
            <person name="Sato N."/>
            <person name="Kuroiwa T."/>
        </authorList>
    </citation>
    <scope>NUCLEOTIDE SEQUENCE [LARGE SCALE GENOMIC DNA]</scope>
    <source>
        <strain evidence="6 7">10D</strain>
    </source>
</reference>
<dbReference type="AlphaFoldDB" id="M1UWQ6"/>
<evidence type="ECO:0000256" key="4">
    <source>
        <dbReference type="ARBA" id="ARBA00040613"/>
    </source>
</evidence>
<sequence>MPTKVKKNVSAKKATTRRFVLDCSAPVGDAILDTASLEKFLQDRIKVNGKTGQLGDFVAVSRDGRTRIAVVTRVPFSKRYLKYLAKKYLKKQQLRDFLRVVATGPDTYELRYFSIHDEDVEKDEEDMEEDE</sequence>
<reference evidence="6 7" key="1">
    <citation type="journal article" date="2004" name="Nature">
        <title>Genome sequence of the ultrasmall unicellular red alga Cyanidioschyzon merolae 10D.</title>
        <authorList>
            <person name="Matsuzaki M."/>
            <person name="Misumi O."/>
            <person name="Shin-i T."/>
            <person name="Maruyama S."/>
            <person name="Takahara M."/>
            <person name="Miyagishima S."/>
            <person name="Mori T."/>
            <person name="Nishida K."/>
            <person name="Yagisawa F."/>
            <person name="Nishida K."/>
            <person name="Yoshida Y."/>
            <person name="Nishimura Y."/>
            <person name="Nakao S."/>
            <person name="Kobayashi T."/>
            <person name="Momoyama Y."/>
            <person name="Higashiyama T."/>
            <person name="Minoda A."/>
            <person name="Sano M."/>
            <person name="Nomoto H."/>
            <person name="Oishi K."/>
            <person name="Hayashi H."/>
            <person name="Ohta F."/>
            <person name="Nishizaka S."/>
            <person name="Haga S."/>
            <person name="Miura S."/>
            <person name="Morishita T."/>
            <person name="Kabeya Y."/>
            <person name="Terasawa K."/>
            <person name="Suzuki Y."/>
            <person name="Ishii Y."/>
            <person name="Asakawa S."/>
            <person name="Takano H."/>
            <person name="Ohta N."/>
            <person name="Kuroiwa H."/>
            <person name="Tanaka K."/>
            <person name="Shimizu N."/>
            <person name="Sugano S."/>
            <person name="Sato N."/>
            <person name="Nozaki H."/>
            <person name="Ogasawara N."/>
            <person name="Kohara Y."/>
            <person name="Kuroiwa T."/>
        </authorList>
    </citation>
    <scope>NUCLEOTIDE SEQUENCE [LARGE SCALE GENOMIC DNA]</scope>
    <source>
        <strain evidence="6 7">10D</strain>
    </source>
</reference>
<dbReference type="GO" id="GO:0002181">
    <property type="term" value="P:cytoplasmic translation"/>
    <property type="evidence" value="ECO:0007669"/>
    <property type="project" value="TreeGrafter"/>
</dbReference>
<keyword evidence="2 6" id="KW-0689">Ribosomal protein</keyword>
<dbReference type="PANTHER" id="PTHR10064">
    <property type="entry name" value="60S RIBOSOMAL PROTEIN L22"/>
    <property type="match status" value="1"/>
</dbReference>
<dbReference type="HOGENOM" id="CLU_105624_0_0_1"/>
<evidence type="ECO:0000256" key="2">
    <source>
        <dbReference type="ARBA" id="ARBA00022980"/>
    </source>
</evidence>
<dbReference type="Gene3D" id="3.30.1360.210">
    <property type="match status" value="1"/>
</dbReference>
<proteinExistence type="inferred from homology"/>
<dbReference type="PANTHER" id="PTHR10064:SF0">
    <property type="entry name" value="FI24544P1-RELATED"/>
    <property type="match status" value="1"/>
</dbReference>
<dbReference type="FunFam" id="3.30.1360.210:FF:000001">
    <property type="entry name" value="60S ribosomal protein L22 1"/>
    <property type="match status" value="1"/>
</dbReference>